<evidence type="ECO:0000259" key="4">
    <source>
        <dbReference type="Pfam" id="PF13649"/>
    </source>
</evidence>
<dbReference type="EC" id="2.1.1.222" evidence="5"/>
<dbReference type="RefSeq" id="WP_369242057.1">
    <property type="nucleotide sequence ID" value="NZ_CP163435.1"/>
</dbReference>
<accession>A0AB39PL36</accession>
<dbReference type="InterPro" id="IPR029063">
    <property type="entry name" value="SAM-dependent_MTases_sf"/>
</dbReference>
<evidence type="ECO:0000256" key="2">
    <source>
        <dbReference type="ARBA" id="ARBA00022679"/>
    </source>
</evidence>
<proteinExistence type="predicted"/>
<feature type="domain" description="Methyltransferase" evidence="4">
    <location>
        <begin position="40"/>
        <end position="125"/>
    </location>
</feature>
<sequence>MTQTGIPLSPDGSPVEFYARLPAGSSPRLIHDSIPAGASILELGAGAGRITHPLLELGHEVVAVDESPAMLAYVKDAETVEARIEDLALGRRFDVVLLMSHLIENPDIEKARAFLRICRAHVTDQGQVLIQRDPPKRSYVDEPPFKREVADGCTISMRDLSQAPSGILTFTLDYEIDGSKWSQSVITRPVDDDSLAHELALADLEIGSFLNPNRSWVSARPSTASPV</sequence>
<keyword evidence="3" id="KW-0949">S-adenosyl-L-methionine</keyword>
<dbReference type="AlphaFoldDB" id="A0AB39PL36"/>
<organism evidence="5">
    <name type="scientific">Streptomyces sp. R21</name>
    <dbReference type="NCBI Taxonomy" id="3238627"/>
    <lineage>
        <taxon>Bacteria</taxon>
        <taxon>Bacillati</taxon>
        <taxon>Actinomycetota</taxon>
        <taxon>Actinomycetes</taxon>
        <taxon>Kitasatosporales</taxon>
        <taxon>Streptomycetaceae</taxon>
        <taxon>Streptomyces</taxon>
    </lineage>
</organism>
<dbReference type="InterPro" id="IPR041698">
    <property type="entry name" value="Methyltransf_25"/>
</dbReference>
<dbReference type="Pfam" id="PF13649">
    <property type="entry name" value="Methyltransf_25"/>
    <property type="match status" value="1"/>
</dbReference>
<evidence type="ECO:0000313" key="5">
    <source>
        <dbReference type="EMBL" id="XDQ31291.1"/>
    </source>
</evidence>
<dbReference type="EC" id="2.1.1.64" evidence="5"/>
<dbReference type="PANTHER" id="PTHR43464">
    <property type="entry name" value="METHYLTRANSFERASE"/>
    <property type="match status" value="1"/>
</dbReference>
<protein>
    <submittedName>
        <fullName evidence="5">Class I SAM-dependent methyltransferase</fullName>
        <ecNumber evidence="5">2.1.1.222</ecNumber>
        <ecNumber evidence="5">2.1.1.64</ecNumber>
    </submittedName>
</protein>
<evidence type="ECO:0000256" key="3">
    <source>
        <dbReference type="ARBA" id="ARBA00022691"/>
    </source>
</evidence>
<keyword evidence="2 5" id="KW-0808">Transferase</keyword>
<dbReference type="Gene3D" id="3.40.50.150">
    <property type="entry name" value="Vaccinia Virus protein VP39"/>
    <property type="match status" value="1"/>
</dbReference>
<evidence type="ECO:0000256" key="1">
    <source>
        <dbReference type="ARBA" id="ARBA00022603"/>
    </source>
</evidence>
<reference evidence="5" key="1">
    <citation type="submission" date="2024-07" db="EMBL/GenBank/DDBJ databases">
        <authorList>
            <person name="Yu S.T."/>
        </authorList>
    </citation>
    <scope>NUCLEOTIDE SEQUENCE</scope>
    <source>
        <strain evidence="5">R21</strain>
    </source>
</reference>
<gene>
    <name evidence="5" type="ORF">AB5J56_44225</name>
</gene>
<dbReference type="EMBL" id="CP163435">
    <property type="protein sequence ID" value="XDQ31291.1"/>
    <property type="molecule type" value="Genomic_DNA"/>
</dbReference>
<name>A0AB39PL36_9ACTN</name>
<dbReference type="CDD" id="cd02440">
    <property type="entry name" value="AdoMet_MTases"/>
    <property type="match status" value="1"/>
</dbReference>
<keyword evidence="1 5" id="KW-0489">Methyltransferase</keyword>
<dbReference type="PANTHER" id="PTHR43464:SF19">
    <property type="entry name" value="UBIQUINONE BIOSYNTHESIS O-METHYLTRANSFERASE, MITOCHONDRIAL"/>
    <property type="match status" value="1"/>
</dbReference>
<dbReference type="SUPFAM" id="SSF53335">
    <property type="entry name" value="S-adenosyl-L-methionine-dependent methyltransferases"/>
    <property type="match status" value="1"/>
</dbReference>
<dbReference type="GO" id="GO:0061542">
    <property type="term" value="F:3-demethylubiquinol 3-O-methyltransferase activity"/>
    <property type="evidence" value="ECO:0007669"/>
    <property type="project" value="UniProtKB-EC"/>
</dbReference>
<dbReference type="GO" id="GO:0102208">
    <property type="term" value="F:2-polyprenyl-6-hydroxyphenol methylase activity"/>
    <property type="evidence" value="ECO:0007669"/>
    <property type="project" value="UniProtKB-EC"/>
</dbReference>
<dbReference type="GO" id="GO:0032259">
    <property type="term" value="P:methylation"/>
    <property type="evidence" value="ECO:0007669"/>
    <property type="project" value="UniProtKB-KW"/>
</dbReference>